<dbReference type="InterPro" id="IPR025110">
    <property type="entry name" value="AMP-bd_C"/>
</dbReference>
<feature type="domain" description="Carrier" evidence="2">
    <location>
        <begin position="869"/>
        <end position="943"/>
    </location>
</feature>
<protein>
    <submittedName>
        <fullName evidence="3">Amino acid adenylation domain-containing protein</fullName>
    </submittedName>
</protein>
<dbReference type="Proteomes" id="UP001493153">
    <property type="component" value="Plasmid megaplasmid"/>
</dbReference>
<dbReference type="Gene3D" id="3.40.50.12780">
    <property type="entry name" value="N-terminal domain of ligase-like"/>
    <property type="match status" value="1"/>
</dbReference>
<dbReference type="NCBIfam" id="TIGR01733">
    <property type="entry name" value="AA-adenyl-dom"/>
    <property type="match status" value="1"/>
</dbReference>
<dbReference type="Gene3D" id="1.10.1200.10">
    <property type="entry name" value="ACP-like"/>
    <property type="match status" value="1"/>
</dbReference>
<evidence type="ECO:0000259" key="2">
    <source>
        <dbReference type="PROSITE" id="PS50075"/>
    </source>
</evidence>
<dbReference type="InterPro" id="IPR000873">
    <property type="entry name" value="AMP-dep_synth/lig_dom"/>
</dbReference>
<sequence>MHVRVGNRSDASRLIARFHECIACAGLASDQAALWHEELPISSHSAAAARRITFELSRPIDSGSSALRAVVLAFADDVAELILIGSRRFIDSPALRTIAKWLTGTDLPDTRAPFVRSYPATDNVPDSHRSASIPEWGLGGQPARPGYSATIGHVWDLAVNPRCLVEAISVVLTRFDGQTQAEFGMIGHPDMTGDAGLPAACVVRVSVKDDTSVAELAAEVNRCLSFAPETKISGDVNITPVGIVWDDKREAYDEAIHVRSYLTPPFDLTLEPCVQDGRVVRIAYGFNQSCFSLEMVRAFDRALAIVCAELTREQGSGKNKALATIGLLDAASASQVAAIGTCGVLPADFTPFRIEQRIASFALSQPDAKALTFEDRSLTYLELEELANRIAGVLGMLGVREGDRVGVCLARSLELVPVMLAVLKAGAAYVPIDPGYPADRIAYTLEDACPSLVISDKAAAVAQNIRTIDVASLLERAAAFDGAVRPPAAESGVAAYVIYTSGSTGRPKGVVVPHRNVASLVAATADDFELSSQDTWTMFHSSAFDFSVWEVWGCLATGGHLVVVPYWVTRSPDEFVQLLVREHVTVLSQTPSAFAQLIASESRSCEKLAVRLVIFGGEPLDTRMLLRWFDRYPETACRLVNMFGITETTVHVTAETLTRAHALTNSRTVGRALPGWKVYVMDAYGHMLPPGVPGEIYVGGAGVAEHYLNREDLNAQRFLNDPFVGGRMYRSGDRGRLGIDGRLEHLGRLDNQVKIRGFRIELDEIRAVLLEYPYVSAAAVVVNRASVDDAASARLDAYVVLDQDRIADVRCHAMRLLPEHMVPSTFTALESLPLTANGKLDVSKLPPPKLSSLTDKATRQPALEVSQDPASDTLLEKLRCIWGNAFGVEVGHDDNFFELGGNSLFAVRIARVMREQGLPPLPPRELYLRQTLRSVVDYLNDVHEPA</sequence>
<dbReference type="InterPro" id="IPR010071">
    <property type="entry name" value="AA_adenyl_dom"/>
</dbReference>
<accession>A0ABZ2PXZ0</accession>
<dbReference type="PANTHER" id="PTHR45527">
    <property type="entry name" value="NONRIBOSOMAL PEPTIDE SYNTHETASE"/>
    <property type="match status" value="1"/>
</dbReference>
<dbReference type="InterPro" id="IPR020845">
    <property type="entry name" value="AMP-binding_CS"/>
</dbReference>
<gene>
    <name evidence="3" type="ORF">IHE29_01120</name>
</gene>
<dbReference type="Gene3D" id="3.30.300.30">
    <property type="match status" value="1"/>
</dbReference>
<dbReference type="Pfam" id="PF00550">
    <property type="entry name" value="PP-binding"/>
    <property type="match status" value="1"/>
</dbReference>
<dbReference type="InterPro" id="IPR042099">
    <property type="entry name" value="ANL_N_sf"/>
</dbReference>
<dbReference type="InterPro" id="IPR036736">
    <property type="entry name" value="ACP-like_sf"/>
</dbReference>
<evidence type="ECO:0000313" key="4">
    <source>
        <dbReference type="Proteomes" id="UP001493153"/>
    </source>
</evidence>
<dbReference type="InterPro" id="IPR009081">
    <property type="entry name" value="PP-bd_ACP"/>
</dbReference>
<evidence type="ECO:0000256" key="1">
    <source>
        <dbReference type="SAM" id="MobiDB-lite"/>
    </source>
</evidence>
<dbReference type="SUPFAM" id="SSF47336">
    <property type="entry name" value="ACP-like"/>
    <property type="match status" value="1"/>
</dbReference>
<dbReference type="CDD" id="cd17643">
    <property type="entry name" value="A_NRPS_Cytc1-like"/>
    <property type="match status" value="1"/>
</dbReference>
<dbReference type="PROSITE" id="PS50075">
    <property type="entry name" value="CARRIER"/>
    <property type="match status" value="1"/>
</dbReference>
<geneLocation type="plasmid" evidence="3 4">
    <name>megaplasmid</name>
</geneLocation>
<feature type="region of interest" description="Disordered" evidence="1">
    <location>
        <begin position="845"/>
        <end position="865"/>
    </location>
</feature>
<organism evidence="3 4">
    <name type="scientific">Mycetohabitans rhizoxinica</name>
    <dbReference type="NCBI Taxonomy" id="412963"/>
    <lineage>
        <taxon>Bacteria</taxon>
        <taxon>Pseudomonadati</taxon>
        <taxon>Pseudomonadota</taxon>
        <taxon>Betaproteobacteria</taxon>
        <taxon>Burkholderiales</taxon>
        <taxon>Burkholderiaceae</taxon>
        <taxon>Mycetohabitans</taxon>
    </lineage>
</organism>
<reference evidence="3 4" key="1">
    <citation type="submission" date="2020-09" db="EMBL/GenBank/DDBJ databases">
        <title>Genome sequences of Mycetohabitans spp.</title>
        <authorList>
            <person name="Carter M.E."/>
            <person name="Carpenter S.C.D."/>
            <person name="Bogdanove A.J."/>
        </authorList>
    </citation>
    <scope>NUCLEOTIDE SEQUENCE [LARGE SCALE GENOMIC DNA]</scope>
    <source>
        <strain evidence="3 4">B12</strain>
        <plasmid evidence="3 4">megaplasmid</plasmid>
    </source>
</reference>
<dbReference type="PROSITE" id="PS00455">
    <property type="entry name" value="AMP_BINDING"/>
    <property type="match status" value="1"/>
</dbReference>
<name>A0ABZ2PXZ0_9BURK</name>
<keyword evidence="3" id="KW-0614">Plasmid</keyword>
<dbReference type="SUPFAM" id="SSF56801">
    <property type="entry name" value="Acetyl-CoA synthetase-like"/>
    <property type="match status" value="1"/>
</dbReference>
<keyword evidence="4" id="KW-1185">Reference proteome</keyword>
<proteinExistence type="predicted"/>
<dbReference type="PANTHER" id="PTHR45527:SF14">
    <property type="entry name" value="PLIPASTATIN SYNTHASE SUBUNIT B"/>
    <property type="match status" value="1"/>
</dbReference>
<evidence type="ECO:0000313" key="3">
    <source>
        <dbReference type="EMBL" id="WXK37981.1"/>
    </source>
</evidence>
<dbReference type="EMBL" id="CP062175">
    <property type="protein sequence ID" value="WXK37981.1"/>
    <property type="molecule type" value="Genomic_DNA"/>
</dbReference>
<dbReference type="Pfam" id="PF13193">
    <property type="entry name" value="AMP-binding_C"/>
    <property type="match status" value="1"/>
</dbReference>
<dbReference type="InterPro" id="IPR045851">
    <property type="entry name" value="AMP-bd_C_sf"/>
</dbReference>
<dbReference type="RefSeq" id="WP_338910497.1">
    <property type="nucleotide sequence ID" value="NZ_CP062175.1"/>
</dbReference>
<dbReference type="Pfam" id="PF00501">
    <property type="entry name" value="AMP-binding"/>
    <property type="match status" value="1"/>
</dbReference>